<dbReference type="GO" id="GO:0005739">
    <property type="term" value="C:mitochondrion"/>
    <property type="evidence" value="ECO:0007669"/>
    <property type="project" value="UniProtKB-SubCell"/>
</dbReference>
<dbReference type="Proteomes" id="UP000054342">
    <property type="component" value="Unassembled WGS sequence"/>
</dbReference>
<dbReference type="RefSeq" id="XP_013322279.1">
    <property type="nucleotide sequence ID" value="XM_013466825.1"/>
</dbReference>
<evidence type="ECO:0000256" key="3">
    <source>
        <dbReference type="ARBA" id="ARBA00004370"/>
    </source>
</evidence>
<dbReference type="GO" id="GO:0016020">
    <property type="term" value="C:membrane"/>
    <property type="evidence" value="ECO:0007669"/>
    <property type="project" value="UniProtKB-SubCell"/>
</dbReference>
<sequence>MRPIQSVPLSLFLLSVDQKIADVLSVINLKERCPSPMADAAAVDEPSRDGALHTETPPRPKSSKDIPMVQEHGVTVLWEPKQGSATLADVIFVHGLGGHPRKTWQYGKAEKSATEETAGAAQERSRWNTSMNRFKTKKSSKSAEDKTPFAPGPSGPLEAPKSESQSQGCFWPYDLVPDDFGNLRILTYGYDSHPSHFYTGRTVQMNISQHSQQLLQPITDFRRECKGRPIIFVVHSLGGILVKDAIILSGKYGHQPAMKDVSLSCKAILFFRNASPGCERRSLWRDACQSCWGSTTVSQRVQRGTAGP</sequence>
<evidence type="ECO:0000313" key="9">
    <source>
        <dbReference type="Proteomes" id="UP000054342"/>
    </source>
</evidence>
<keyword evidence="5" id="KW-0496">Mitochondrion</keyword>
<dbReference type="GeneID" id="25323693"/>
<keyword evidence="6" id="KW-0472">Membrane</keyword>
<reference evidence="8 9" key="1">
    <citation type="submission" date="2015-01" db="EMBL/GenBank/DDBJ databases">
        <title>The Genome Sequence of Exophiala xenobiotica CBS118157.</title>
        <authorList>
            <consortium name="The Broad Institute Genomics Platform"/>
            <person name="Cuomo C."/>
            <person name="de Hoog S."/>
            <person name="Gorbushina A."/>
            <person name="Stielow B."/>
            <person name="Teixiera M."/>
            <person name="Abouelleil A."/>
            <person name="Chapman S.B."/>
            <person name="Priest M."/>
            <person name="Young S.K."/>
            <person name="Wortman J."/>
            <person name="Nusbaum C."/>
            <person name="Birren B."/>
        </authorList>
    </citation>
    <scope>NUCLEOTIDE SEQUENCE [LARGE SCALE GENOMIC DNA]</scope>
    <source>
        <strain evidence="8 9">CBS 118157</strain>
    </source>
</reference>
<protein>
    <recommendedName>
        <fullName evidence="10">DUF676 domain-containing protein</fullName>
    </recommendedName>
</protein>
<dbReference type="InterPro" id="IPR029058">
    <property type="entry name" value="AB_hydrolase_fold"/>
</dbReference>
<dbReference type="HOGENOM" id="CLU_903252_0_0_1"/>
<evidence type="ECO:0000256" key="1">
    <source>
        <dbReference type="ARBA" id="ARBA00004173"/>
    </source>
</evidence>
<evidence type="ECO:0000313" key="8">
    <source>
        <dbReference type="EMBL" id="KIW61695.1"/>
    </source>
</evidence>
<keyword evidence="9" id="KW-1185">Reference proteome</keyword>
<dbReference type="PANTHER" id="PTHR48182:SF2">
    <property type="entry name" value="PROTEIN SERAC1"/>
    <property type="match status" value="1"/>
</dbReference>
<accession>A0A0D2F3Y9</accession>
<proteinExistence type="predicted"/>
<organism evidence="8 9">
    <name type="scientific">Exophiala xenobiotica</name>
    <dbReference type="NCBI Taxonomy" id="348802"/>
    <lineage>
        <taxon>Eukaryota</taxon>
        <taxon>Fungi</taxon>
        <taxon>Dikarya</taxon>
        <taxon>Ascomycota</taxon>
        <taxon>Pezizomycotina</taxon>
        <taxon>Eurotiomycetes</taxon>
        <taxon>Chaetothyriomycetidae</taxon>
        <taxon>Chaetothyriales</taxon>
        <taxon>Herpotrichiellaceae</taxon>
        <taxon>Exophiala</taxon>
    </lineage>
</organism>
<keyword evidence="4" id="KW-0256">Endoplasmic reticulum</keyword>
<feature type="region of interest" description="Disordered" evidence="7">
    <location>
        <begin position="103"/>
        <end position="165"/>
    </location>
</feature>
<feature type="region of interest" description="Disordered" evidence="7">
    <location>
        <begin position="38"/>
        <end position="67"/>
    </location>
</feature>
<dbReference type="RefSeq" id="XP_013322278.1">
    <property type="nucleotide sequence ID" value="XM_013466824.1"/>
</dbReference>
<evidence type="ECO:0000256" key="4">
    <source>
        <dbReference type="ARBA" id="ARBA00022824"/>
    </source>
</evidence>
<dbReference type="OrthoDB" id="4115537at2759"/>
<name>A0A0D2F3Y9_9EURO</name>
<dbReference type="GO" id="GO:0005783">
    <property type="term" value="C:endoplasmic reticulum"/>
    <property type="evidence" value="ECO:0007669"/>
    <property type="project" value="UniProtKB-SubCell"/>
</dbReference>
<gene>
    <name evidence="8" type="ORF">PV05_01785</name>
</gene>
<dbReference type="AlphaFoldDB" id="A0A0D2F3Y9"/>
<evidence type="ECO:0000256" key="7">
    <source>
        <dbReference type="SAM" id="MobiDB-lite"/>
    </source>
</evidence>
<comment type="subcellular location">
    <subcellularLocation>
        <location evidence="2">Endoplasmic reticulum</location>
    </subcellularLocation>
    <subcellularLocation>
        <location evidence="3">Membrane</location>
    </subcellularLocation>
    <subcellularLocation>
        <location evidence="1">Mitochondrion</location>
    </subcellularLocation>
</comment>
<dbReference type="EMBL" id="KN847317">
    <property type="protein sequence ID" value="KIW61694.1"/>
    <property type="molecule type" value="Genomic_DNA"/>
</dbReference>
<dbReference type="EMBL" id="KN847317">
    <property type="protein sequence ID" value="KIW61695.1"/>
    <property type="molecule type" value="Genomic_DNA"/>
</dbReference>
<dbReference type="PANTHER" id="PTHR48182">
    <property type="entry name" value="PROTEIN SERAC1"/>
    <property type="match status" value="1"/>
</dbReference>
<dbReference type="InterPro" id="IPR052374">
    <property type="entry name" value="SERAC1"/>
</dbReference>
<evidence type="ECO:0000256" key="2">
    <source>
        <dbReference type="ARBA" id="ARBA00004240"/>
    </source>
</evidence>
<evidence type="ECO:0008006" key="10">
    <source>
        <dbReference type="Google" id="ProtNLM"/>
    </source>
</evidence>
<evidence type="ECO:0000256" key="5">
    <source>
        <dbReference type="ARBA" id="ARBA00023128"/>
    </source>
</evidence>
<evidence type="ECO:0000256" key="6">
    <source>
        <dbReference type="ARBA" id="ARBA00023136"/>
    </source>
</evidence>
<dbReference type="SUPFAM" id="SSF53474">
    <property type="entry name" value="alpha/beta-Hydrolases"/>
    <property type="match status" value="1"/>
</dbReference>
<feature type="compositionally biased region" description="Basic and acidic residues" evidence="7">
    <location>
        <begin position="45"/>
        <end position="64"/>
    </location>
</feature>